<evidence type="ECO:0000256" key="7">
    <source>
        <dbReference type="ARBA" id="ARBA00023016"/>
    </source>
</evidence>
<dbReference type="Gene3D" id="3.30.920.30">
    <property type="entry name" value="Hypothetical protein"/>
    <property type="match status" value="1"/>
</dbReference>
<keyword evidence="4" id="KW-0255">Endonuclease</keyword>
<dbReference type="EC" id="3.1.-.-" evidence="8"/>
<dbReference type="Pfam" id="PF07927">
    <property type="entry name" value="HicA_toxin"/>
    <property type="match status" value="1"/>
</dbReference>
<evidence type="ECO:0000313" key="9">
    <source>
        <dbReference type="Proteomes" id="UP000839052"/>
    </source>
</evidence>
<evidence type="ECO:0000256" key="3">
    <source>
        <dbReference type="ARBA" id="ARBA00022722"/>
    </source>
</evidence>
<keyword evidence="6" id="KW-0694">RNA-binding</keyword>
<dbReference type="EMBL" id="OU912926">
    <property type="protein sequence ID" value="CAG9934367.1"/>
    <property type="molecule type" value="Genomic_DNA"/>
</dbReference>
<dbReference type="GO" id="GO:0016787">
    <property type="term" value="F:hydrolase activity"/>
    <property type="evidence" value="ECO:0007669"/>
    <property type="project" value="UniProtKB-KW"/>
</dbReference>
<evidence type="ECO:0000256" key="6">
    <source>
        <dbReference type="ARBA" id="ARBA00022884"/>
    </source>
</evidence>
<keyword evidence="5 8" id="KW-0378">Hydrolase</keyword>
<sequence>MDSNEFKQWLVKQGATFQPGQGTHIRVFLNGRQSVLPMHDTELKIDTIEYIKKRLGLN</sequence>
<keyword evidence="7" id="KW-0346">Stress response</keyword>
<evidence type="ECO:0000256" key="4">
    <source>
        <dbReference type="ARBA" id="ARBA00022759"/>
    </source>
</evidence>
<dbReference type="Proteomes" id="UP000839052">
    <property type="component" value="Chromosome"/>
</dbReference>
<dbReference type="InterPro" id="IPR038570">
    <property type="entry name" value="HicA_sf"/>
</dbReference>
<dbReference type="InterPro" id="IPR012933">
    <property type="entry name" value="HicA_mRNA_interferase"/>
</dbReference>
<gene>
    <name evidence="8" type="primary">hicA</name>
    <name evidence="8" type="ORF">NTG6680_3118</name>
</gene>
<keyword evidence="9" id="KW-1185">Reference proteome</keyword>
<keyword evidence="3" id="KW-0540">Nuclease</keyword>
<evidence type="ECO:0000256" key="1">
    <source>
        <dbReference type="ARBA" id="ARBA00006620"/>
    </source>
</evidence>
<dbReference type="RefSeq" id="WP_239798010.1">
    <property type="nucleotide sequence ID" value="NZ_OU912926.1"/>
</dbReference>
<evidence type="ECO:0000256" key="2">
    <source>
        <dbReference type="ARBA" id="ARBA00022649"/>
    </source>
</evidence>
<organism evidence="8 9">
    <name type="scientific">Candidatus Nitrotoga arctica</name>
    <dbReference type="NCBI Taxonomy" id="453162"/>
    <lineage>
        <taxon>Bacteria</taxon>
        <taxon>Pseudomonadati</taxon>
        <taxon>Pseudomonadota</taxon>
        <taxon>Betaproteobacteria</taxon>
        <taxon>Nitrosomonadales</taxon>
        <taxon>Gallionellaceae</taxon>
        <taxon>Candidatus Nitrotoga</taxon>
    </lineage>
</organism>
<comment type="similarity">
    <text evidence="1">Belongs to the HicA mRNA interferase family.</text>
</comment>
<proteinExistence type="inferred from homology"/>
<evidence type="ECO:0000256" key="5">
    <source>
        <dbReference type="ARBA" id="ARBA00022801"/>
    </source>
</evidence>
<evidence type="ECO:0000313" key="8">
    <source>
        <dbReference type="EMBL" id="CAG9934367.1"/>
    </source>
</evidence>
<name>A0ABN8AW17_9PROT</name>
<dbReference type="SUPFAM" id="SSF54786">
    <property type="entry name" value="YcfA/nrd intein domain"/>
    <property type="match status" value="1"/>
</dbReference>
<reference evidence="8 9" key="1">
    <citation type="submission" date="2021-10" db="EMBL/GenBank/DDBJ databases">
        <authorList>
            <person name="Koch H."/>
        </authorList>
    </citation>
    <scope>NUCLEOTIDE SEQUENCE [LARGE SCALE GENOMIC DNA]</scope>
    <source>
        <strain evidence="8">6680</strain>
    </source>
</reference>
<accession>A0ABN8AW17</accession>
<keyword evidence="2" id="KW-1277">Toxin-antitoxin system</keyword>
<protein>
    <submittedName>
        <fullName evidence="8">mRNA interferase HicA</fullName>
        <ecNumber evidence="8">3.1.-.-</ecNumber>
    </submittedName>
</protein>